<evidence type="ECO:0000313" key="5">
    <source>
        <dbReference type="EMBL" id="KAK3084556.1"/>
    </source>
</evidence>
<protein>
    <recommendedName>
        <fullName evidence="4">C1q domain-containing protein</fullName>
    </recommendedName>
</protein>
<keyword evidence="3" id="KW-0732">Signal</keyword>
<dbReference type="PANTHER" id="PTHR15427:SF33">
    <property type="entry name" value="COLLAGEN IV NC1 DOMAIN-CONTAINING PROTEIN"/>
    <property type="match status" value="1"/>
</dbReference>
<dbReference type="SMART" id="SM00110">
    <property type="entry name" value="C1Q"/>
    <property type="match status" value="1"/>
</dbReference>
<dbReference type="EMBL" id="VSWD01000013">
    <property type="protein sequence ID" value="KAK3084556.1"/>
    <property type="molecule type" value="Genomic_DNA"/>
</dbReference>
<dbReference type="PANTHER" id="PTHR15427">
    <property type="entry name" value="EMILIN ELASTIN MICROFIBRIL INTERFACE-LOCATED PROTEIN ELASTIN MICROFIBRIL INTERFACER"/>
    <property type="match status" value="1"/>
</dbReference>
<proteinExistence type="predicted"/>
<reference evidence="5" key="1">
    <citation type="submission" date="2019-08" db="EMBL/GenBank/DDBJ databases">
        <title>The improved chromosome-level genome for the pearl oyster Pinctada fucata martensii using PacBio sequencing and Hi-C.</title>
        <authorList>
            <person name="Zheng Z."/>
        </authorList>
    </citation>
    <scope>NUCLEOTIDE SEQUENCE</scope>
    <source>
        <strain evidence="5">ZZ-2019</strain>
        <tissue evidence="5">Adductor muscle</tissue>
    </source>
</reference>
<evidence type="ECO:0000313" key="6">
    <source>
        <dbReference type="Proteomes" id="UP001186944"/>
    </source>
</evidence>
<comment type="subcellular location">
    <subcellularLocation>
        <location evidence="1">Secreted</location>
    </subcellularLocation>
</comment>
<keyword evidence="6" id="KW-1185">Reference proteome</keyword>
<dbReference type="Proteomes" id="UP001186944">
    <property type="component" value="Unassembled WGS sequence"/>
</dbReference>
<dbReference type="PROSITE" id="PS50871">
    <property type="entry name" value="C1Q"/>
    <property type="match status" value="1"/>
</dbReference>
<dbReference type="SUPFAM" id="SSF49842">
    <property type="entry name" value="TNF-like"/>
    <property type="match status" value="1"/>
</dbReference>
<dbReference type="Gene3D" id="2.60.120.40">
    <property type="match status" value="1"/>
</dbReference>
<sequence>MHFVLWFSSLMTIARCNKAVPTRQDVCLILVKTLQNQLQTCMDQNAELVKRTCNGGNNTKVIGSSNRRSIAFHAGLSKHVQNLPHNYKLVFDTIYLNEGKAYDPHTGVFTCPVDGIYVFHWTILTVAGKYFYSDYMLNGKLVGRSHPNAATVNRGASSTVVLKLKKGDKTWIEPHASYTGQYAAAHWCFYSGYRL</sequence>
<keyword evidence="2" id="KW-0964">Secreted</keyword>
<name>A0AA88XGA6_PINIB</name>
<comment type="caution">
    <text evidence="5">The sequence shown here is derived from an EMBL/GenBank/DDBJ whole genome shotgun (WGS) entry which is preliminary data.</text>
</comment>
<evidence type="ECO:0000259" key="4">
    <source>
        <dbReference type="PROSITE" id="PS50871"/>
    </source>
</evidence>
<dbReference type="Pfam" id="PF00386">
    <property type="entry name" value="C1q"/>
    <property type="match status" value="1"/>
</dbReference>
<evidence type="ECO:0000256" key="3">
    <source>
        <dbReference type="SAM" id="SignalP"/>
    </source>
</evidence>
<dbReference type="InterPro" id="IPR008983">
    <property type="entry name" value="Tumour_necrosis_fac-like_dom"/>
</dbReference>
<feature type="domain" description="C1q" evidence="4">
    <location>
        <begin position="65"/>
        <end position="195"/>
    </location>
</feature>
<gene>
    <name evidence="5" type="ORF">FSP39_015327</name>
</gene>
<organism evidence="5 6">
    <name type="scientific">Pinctada imbricata</name>
    <name type="common">Atlantic pearl-oyster</name>
    <name type="synonym">Pinctada martensii</name>
    <dbReference type="NCBI Taxonomy" id="66713"/>
    <lineage>
        <taxon>Eukaryota</taxon>
        <taxon>Metazoa</taxon>
        <taxon>Spiralia</taxon>
        <taxon>Lophotrochozoa</taxon>
        <taxon>Mollusca</taxon>
        <taxon>Bivalvia</taxon>
        <taxon>Autobranchia</taxon>
        <taxon>Pteriomorphia</taxon>
        <taxon>Pterioida</taxon>
        <taxon>Pterioidea</taxon>
        <taxon>Pteriidae</taxon>
        <taxon>Pinctada</taxon>
    </lineage>
</organism>
<feature type="signal peptide" evidence="3">
    <location>
        <begin position="1"/>
        <end position="16"/>
    </location>
</feature>
<dbReference type="GO" id="GO:0005581">
    <property type="term" value="C:collagen trimer"/>
    <property type="evidence" value="ECO:0007669"/>
    <property type="project" value="UniProtKB-KW"/>
</dbReference>
<evidence type="ECO:0000256" key="1">
    <source>
        <dbReference type="ARBA" id="ARBA00004613"/>
    </source>
</evidence>
<accession>A0AA88XGA6</accession>
<dbReference type="InterPro" id="IPR001073">
    <property type="entry name" value="C1q_dom"/>
</dbReference>
<dbReference type="PRINTS" id="PR00007">
    <property type="entry name" value="COMPLEMNTC1Q"/>
</dbReference>
<feature type="chain" id="PRO_5041652285" description="C1q domain-containing protein" evidence="3">
    <location>
        <begin position="17"/>
        <end position="195"/>
    </location>
</feature>
<evidence type="ECO:0000256" key="2">
    <source>
        <dbReference type="ARBA" id="ARBA00022525"/>
    </source>
</evidence>
<dbReference type="InterPro" id="IPR050392">
    <property type="entry name" value="Collagen/C1q_domain"/>
</dbReference>
<dbReference type="AlphaFoldDB" id="A0AA88XGA6"/>